<keyword evidence="4 7" id="KW-0812">Transmembrane</keyword>
<dbReference type="InterPro" id="IPR058533">
    <property type="entry name" value="Cation_efflux_TM"/>
</dbReference>
<evidence type="ECO:0000313" key="11">
    <source>
        <dbReference type="Proteomes" id="UP001226434"/>
    </source>
</evidence>
<dbReference type="RefSeq" id="WP_282332326.1">
    <property type="nucleotide sequence ID" value="NZ_JASBRG010000001.1"/>
</dbReference>
<evidence type="ECO:0000256" key="4">
    <source>
        <dbReference type="ARBA" id="ARBA00022692"/>
    </source>
</evidence>
<evidence type="ECO:0000256" key="7">
    <source>
        <dbReference type="SAM" id="Phobius"/>
    </source>
</evidence>
<comment type="similarity">
    <text evidence="2">Belongs to the cation diffusion facilitator (CDF) transporter (TC 2.A.4) family.</text>
</comment>
<dbReference type="InterPro" id="IPR036837">
    <property type="entry name" value="Cation_efflux_CTD_sf"/>
</dbReference>
<dbReference type="Pfam" id="PF16916">
    <property type="entry name" value="ZT_dimer"/>
    <property type="match status" value="1"/>
</dbReference>
<protein>
    <submittedName>
        <fullName evidence="10">Cation diffusion facilitator family transporter</fullName>
    </submittedName>
</protein>
<feature type="domain" description="Cation efflux protein transmembrane" evidence="8">
    <location>
        <begin position="13"/>
        <end position="204"/>
    </location>
</feature>
<feature type="domain" description="Cation efflux protein cytoplasmic" evidence="9">
    <location>
        <begin position="213"/>
        <end position="287"/>
    </location>
</feature>
<dbReference type="InterPro" id="IPR050291">
    <property type="entry name" value="CDF_Transporter"/>
</dbReference>
<dbReference type="SUPFAM" id="SSF160240">
    <property type="entry name" value="Cation efflux protein cytoplasmic domain-like"/>
    <property type="match status" value="1"/>
</dbReference>
<accession>A0ABT6R6X2</accession>
<comment type="subcellular location">
    <subcellularLocation>
        <location evidence="1">Membrane</location>
        <topology evidence="1">Multi-pass membrane protein</topology>
    </subcellularLocation>
</comment>
<keyword evidence="6 7" id="KW-0472">Membrane</keyword>
<reference evidence="10 11" key="1">
    <citation type="submission" date="2023-05" db="EMBL/GenBank/DDBJ databases">
        <title>Genome sequence of Pinibacter sp. MAH-24.</title>
        <authorList>
            <person name="Huq M.A."/>
        </authorList>
    </citation>
    <scope>NUCLEOTIDE SEQUENCE [LARGE SCALE GENOMIC DNA]</scope>
    <source>
        <strain evidence="10 11">MAH-24</strain>
    </source>
</reference>
<name>A0ABT6R6X2_9BACT</name>
<feature type="transmembrane region" description="Helical" evidence="7">
    <location>
        <begin position="44"/>
        <end position="62"/>
    </location>
</feature>
<dbReference type="Gene3D" id="3.30.70.1350">
    <property type="entry name" value="Cation efflux protein, cytoplasmic domain"/>
    <property type="match status" value="1"/>
</dbReference>
<dbReference type="InterPro" id="IPR002524">
    <property type="entry name" value="Cation_efflux"/>
</dbReference>
<evidence type="ECO:0000256" key="6">
    <source>
        <dbReference type="ARBA" id="ARBA00023136"/>
    </source>
</evidence>
<evidence type="ECO:0000259" key="9">
    <source>
        <dbReference type="Pfam" id="PF16916"/>
    </source>
</evidence>
<dbReference type="EMBL" id="JASBRG010000001">
    <property type="protein sequence ID" value="MDI3318208.1"/>
    <property type="molecule type" value="Genomic_DNA"/>
</dbReference>
<dbReference type="InterPro" id="IPR027470">
    <property type="entry name" value="Cation_efflux_CTD"/>
</dbReference>
<dbReference type="Gene3D" id="1.20.1510.10">
    <property type="entry name" value="Cation efflux protein transmembrane domain"/>
    <property type="match status" value="1"/>
</dbReference>
<comment type="caution">
    <text evidence="10">The sequence shown here is derived from an EMBL/GenBank/DDBJ whole genome shotgun (WGS) entry which is preliminary data.</text>
</comment>
<keyword evidence="5 7" id="KW-1133">Transmembrane helix</keyword>
<sequence>MNSAQVNIRIQKIVVTVAIFLFIVKIIAYFLTKSVSILTDALESIVNVVAGCIGLYSLFVAAKPRDIDHPYGHGKAEFLSAAVEGTLISIAGAFVIYKSILNFIEPQEIHKVDYGILMIVFAGVVNWFVGAYAIKQGKKSNSAALIAGGKHLQSDTYSTIGIVVGLVLIYFTHLVIIDSIVAAIFGLIIIFTGYKIIRSSIAGIMDEADMELLGKLVKVLNQNRRPNWVDLHNLRVIKYGSVLHIDCHLTVPWYLNVIEAHKEIDGLIELITKNFGESVEFFVHTDACLDFSCAICIKEDCDERLHPFEKRIEWTLENIISNKKHSLDN</sequence>
<dbReference type="Proteomes" id="UP001226434">
    <property type="component" value="Unassembled WGS sequence"/>
</dbReference>
<dbReference type="SUPFAM" id="SSF161111">
    <property type="entry name" value="Cation efflux protein transmembrane domain-like"/>
    <property type="match status" value="1"/>
</dbReference>
<proteinExistence type="inferred from homology"/>
<feature type="transmembrane region" description="Helical" evidence="7">
    <location>
        <begin position="112"/>
        <end position="134"/>
    </location>
</feature>
<feature type="transmembrane region" description="Helical" evidence="7">
    <location>
        <begin position="12"/>
        <end position="32"/>
    </location>
</feature>
<keyword evidence="3" id="KW-0813">Transport</keyword>
<evidence type="ECO:0000256" key="5">
    <source>
        <dbReference type="ARBA" id="ARBA00022989"/>
    </source>
</evidence>
<feature type="transmembrane region" description="Helical" evidence="7">
    <location>
        <begin position="179"/>
        <end position="197"/>
    </location>
</feature>
<organism evidence="10 11">
    <name type="scientific">Pinibacter soli</name>
    <dbReference type="NCBI Taxonomy" id="3044211"/>
    <lineage>
        <taxon>Bacteria</taxon>
        <taxon>Pseudomonadati</taxon>
        <taxon>Bacteroidota</taxon>
        <taxon>Chitinophagia</taxon>
        <taxon>Chitinophagales</taxon>
        <taxon>Chitinophagaceae</taxon>
        <taxon>Pinibacter</taxon>
    </lineage>
</organism>
<keyword evidence="11" id="KW-1185">Reference proteome</keyword>
<evidence type="ECO:0000256" key="1">
    <source>
        <dbReference type="ARBA" id="ARBA00004141"/>
    </source>
</evidence>
<evidence type="ECO:0000313" key="10">
    <source>
        <dbReference type="EMBL" id="MDI3318208.1"/>
    </source>
</evidence>
<feature type="transmembrane region" description="Helical" evidence="7">
    <location>
        <begin position="78"/>
        <end position="100"/>
    </location>
</feature>
<evidence type="ECO:0000259" key="8">
    <source>
        <dbReference type="Pfam" id="PF01545"/>
    </source>
</evidence>
<dbReference type="Pfam" id="PF01545">
    <property type="entry name" value="Cation_efflux"/>
    <property type="match status" value="1"/>
</dbReference>
<gene>
    <name evidence="10" type="ORF">QJ048_00390</name>
</gene>
<evidence type="ECO:0000256" key="2">
    <source>
        <dbReference type="ARBA" id="ARBA00008114"/>
    </source>
</evidence>
<dbReference type="PANTHER" id="PTHR43840">
    <property type="entry name" value="MITOCHONDRIAL METAL TRANSPORTER 1-RELATED"/>
    <property type="match status" value="1"/>
</dbReference>
<dbReference type="InterPro" id="IPR027469">
    <property type="entry name" value="Cation_efflux_TMD_sf"/>
</dbReference>
<evidence type="ECO:0000256" key="3">
    <source>
        <dbReference type="ARBA" id="ARBA00022448"/>
    </source>
</evidence>
<dbReference type="NCBIfam" id="TIGR01297">
    <property type="entry name" value="CDF"/>
    <property type="match status" value="1"/>
</dbReference>
<dbReference type="PANTHER" id="PTHR43840:SF15">
    <property type="entry name" value="MITOCHONDRIAL METAL TRANSPORTER 1-RELATED"/>
    <property type="match status" value="1"/>
</dbReference>
<feature type="transmembrane region" description="Helical" evidence="7">
    <location>
        <begin position="155"/>
        <end position="173"/>
    </location>
</feature>